<keyword evidence="1" id="KW-0472">Membrane</keyword>
<comment type="caution">
    <text evidence="2">The sequence shown here is derived from an EMBL/GenBank/DDBJ whole genome shotgun (WGS) entry which is preliminary data.</text>
</comment>
<keyword evidence="1" id="KW-0812">Transmembrane</keyword>
<keyword evidence="1" id="KW-1133">Transmembrane helix</keyword>
<evidence type="ECO:0000313" key="2">
    <source>
        <dbReference type="EMBL" id="MDR6269072.1"/>
    </source>
</evidence>
<dbReference type="Proteomes" id="UP001185069">
    <property type="component" value="Unassembled WGS sequence"/>
</dbReference>
<sequence length="140" mass="15152">MSTPTAPSATTLAQRYGSKRRKLSRKRKLWLIAVAAVLVLLFISWLTFGKGPTAENKLLGYQVTDATQTVIEFQVNKPATATAQCAVQALDNGYAVVGWKVVTIPPNADQTANTSQRVELRTDALAVTATVDSCWIAKTD</sequence>
<evidence type="ECO:0008006" key="4">
    <source>
        <dbReference type="Google" id="ProtNLM"/>
    </source>
</evidence>
<name>A0ABU1JCF9_9MICC</name>
<proteinExistence type="predicted"/>
<evidence type="ECO:0000313" key="3">
    <source>
        <dbReference type="Proteomes" id="UP001185069"/>
    </source>
</evidence>
<keyword evidence="3" id="KW-1185">Reference proteome</keyword>
<accession>A0ABU1JCF9</accession>
<dbReference type="InterPro" id="IPR025443">
    <property type="entry name" value="DUF4307"/>
</dbReference>
<protein>
    <recommendedName>
        <fullName evidence="4">DUF4307 domain-containing protein</fullName>
    </recommendedName>
</protein>
<dbReference type="EMBL" id="JAVDQF010000001">
    <property type="protein sequence ID" value="MDR6269072.1"/>
    <property type="molecule type" value="Genomic_DNA"/>
</dbReference>
<organism evidence="2 3">
    <name type="scientific">Arthrobacter russicus</name>
    <dbReference type="NCBI Taxonomy" id="172040"/>
    <lineage>
        <taxon>Bacteria</taxon>
        <taxon>Bacillati</taxon>
        <taxon>Actinomycetota</taxon>
        <taxon>Actinomycetes</taxon>
        <taxon>Micrococcales</taxon>
        <taxon>Micrococcaceae</taxon>
        <taxon>Arthrobacter</taxon>
    </lineage>
</organism>
<reference evidence="2 3" key="1">
    <citation type="submission" date="2023-07" db="EMBL/GenBank/DDBJ databases">
        <title>Sequencing the genomes of 1000 actinobacteria strains.</title>
        <authorList>
            <person name="Klenk H.-P."/>
        </authorList>
    </citation>
    <scope>NUCLEOTIDE SEQUENCE [LARGE SCALE GENOMIC DNA]</scope>
    <source>
        <strain evidence="2 3">DSM 14555</strain>
    </source>
</reference>
<dbReference type="Pfam" id="PF14155">
    <property type="entry name" value="DUF4307"/>
    <property type="match status" value="1"/>
</dbReference>
<evidence type="ECO:0000256" key="1">
    <source>
        <dbReference type="SAM" id="Phobius"/>
    </source>
</evidence>
<feature type="transmembrane region" description="Helical" evidence="1">
    <location>
        <begin position="29"/>
        <end position="48"/>
    </location>
</feature>
<dbReference type="RefSeq" id="WP_309797107.1">
    <property type="nucleotide sequence ID" value="NZ_BAAAHY010000001.1"/>
</dbReference>
<gene>
    <name evidence="2" type="ORF">JOE69_001310</name>
</gene>